<evidence type="ECO:0000313" key="1">
    <source>
        <dbReference type="EMBL" id="EXC30811.1"/>
    </source>
</evidence>
<gene>
    <name evidence="1" type="ORF">L484_027990</name>
</gene>
<protein>
    <submittedName>
        <fullName evidence="1">Uncharacterized protein</fullName>
    </submittedName>
</protein>
<dbReference type="Proteomes" id="UP000030645">
    <property type="component" value="Unassembled WGS sequence"/>
</dbReference>
<dbReference type="EMBL" id="KE346217">
    <property type="protein sequence ID" value="EXC30811.1"/>
    <property type="molecule type" value="Genomic_DNA"/>
</dbReference>
<reference evidence="2" key="1">
    <citation type="submission" date="2013-01" db="EMBL/GenBank/DDBJ databases">
        <title>Draft Genome Sequence of a Mulberry Tree, Morus notabilis C.K. Schneid.</title>
        <authorList>
            <person name="He N."/>
            <person name="Zhao S."/>
        </authorList>
    </citation>
    <scope>NUCLEOTIDE SEQUENCE</scope>
</reference>
<keyword evidence="2" id="KW-1185">Reference proteome</keyword>
<organism evidence="1 2">
    <name type="scientific">Morus notabilis</name>
    <dbReference type="NCBI Taxonomy" id="981085"/>
    <lineage>
        <taxon>Eukaryota</taxon>
        <taxon>Viridiplantae</taxon>
        <taxon>Streptophyta</taxon>
        <taxon>Embryophyta</taxon>
        <taxon>Tracheophyta</taxon>
        <taxon>Spermatophyta</taxon>
        <taxon>Magnoliopsida</taxon>
        <taxon>eudicotyledons</taxon>
        <taxon>Gunneridae</taxon>
        <taxon>Pentapetalae</taxon>
        <taxon>rosids</taxon>
        <taxon>fabids</taxon>
        <taxon>Rosales</taxon>
        <taxon>Moraceae</taxon>
        <taxon>Moreae</taxon>
        <taxon>Morus</taxon>
    </lineage>
</organism>
<accession>W9S7V1</accession>
<proteinExistence type="predicted"/>
<dbReference type="AlphaFoldDB" id="W9S7V1"/>
<evidence type="ECO:0000313" key="2">
    <source>
        <dbReference type="Proteomes" id="UP000030645"/>
    </source>
</evidence>
<sequence length="90" mass="9763">MKAIEATDAAQGGGPLNGCEAIHSISLPKAHRIKSLCQNDIPNIAFQNFLYSPLKPALQTQFAPVDAQRNKEKIILIVLSQLIGQVLEGR</sequence>
<name>W9S7V1_9ROSA</name>